<protein>
    <submittedName>
        <fullName evidence="2">Uncharacterized protein</fullName>
    </submittedName>
</protein>
<dbReference type="EMBL" id="MN740209">
    <property type="protein sequence ID" value="QHT93647.1"/>
    <property type="molecule type" value="Genomic_DNA"/>
</dbReference>
<keyword evidence="1" id="KW-1133">Transmembrane helix</keyword>
<organism evidence="2">
    <name type="scientific">viral metagenome</name>
    <dbReference type="NCBI Taxonomy" id="1070528"/>
    <lineage>
        <taxon>unclassified sequences</taxon>
        <taxon>metagenomes</taxon>
        <taxon>organismal metagenomes</taxon>
    </lineage>
</organism>
<reference evidence="2" key="1">
    <citation type="journal article" date="2020" name="Nature">
        <title>Giant virus diversity and host interactions through global metagenomics.</title>
        <authorList>
            <person name="Schulz F."/>
            <person name="Roux S."/>
            <person name="Paez-Espino D."/>
            <person name="Jungbluth S."/>
            <person name="Walsh D.A."/>
            <person name="Denef V.J."/>
            <person name="McMahon K.D."/>
            <person name="Konstantinidis K.T."/>
            <person name="Eloe-Fadrosh E.A."/>
            <person name="Kyrpides N.C."/>
            <person name="Woyke T."/>
        </authorList>
    </citation>
    <scope>NUCLEOTIDE SEQUENCE</scope>
    <source>
        <strain evidence="2">GVMAG-M-3300024252-29</strain>
    </source>
</reference>
<evidence type="ECO:0000256" key="1">
    <source>
        <dbReference type="SAM" id="Phobius"/>
    </source>
</evidence>
<feature type="transmembrane region" description="Helical" evidence="1">
    <location>
        <begin position="6"/>
        <end position="24"/>
    </location>
</feature>
<evidence type="ECO:0000313" key="2">
    <source>
        <dbReference type="EMBL" id="QHT93647.1"/>
    </source>
</evidence>
<dbReference type="AlphaFoldDB" id="A0A6C0IP28"/>
<name>A0A6C0IP28_9ZZZZ</name>
<keyword evidence="1" id="KW-0812">Transmembrane</keyword>
<sequence>MLSDNVKILLLFAFFIVVIYIYFISNNLEATFLQDIANNSRVEQEGFEGGGRQTKNVVEHVESILDKLDDELRVNRYRKDYEDLLDNSEELFELIRLKSLTGLIDVDANNIHNALHLVGLPLYFYEGALESIKNCRNYIDGK</sequence>
<keyword evidence="1" id="KW-0472">Membrane</keyword>
<accession>A0A6C0IP28</accession>
<proteinExistence type="predicted"/>